<dbReference type="InterPro" id="IPR011063">
    <property type="entry name" value="TilS/TtcA_N"/>
</dbReference>
<dbReference type="GO" id="GO:0005737">
    <property type="term" value="C:cytoplasm"/>
    <property type="evidence" value="ECO:0007669"/>
    <property type="project" value="UniProtKB-SubCell"/>
</dbReference>
<evidence type="ECO:0000259" key="9">
    <source>
        <dbReference type="SMART" id="SM00977"/>
    </source>
</evidence>
<dbReference type="NCBIfam" id="TIGR02432">
    <property type="entry name" value="lysidine_TilS_N"/>
    <property type="match status" value="1"/>
</dbReference>
<dbReference type="CDD" id="cd01992">
    <property type="entry name" value="TilS_N"/>
    <property type="match status" value="1"/>
</dbReference>
<comment type="caution">
    <text evidence="8">Lacks conserved residue(s) required for the propagation of feature annotation.</text>
</comment>
<dbReference type="Pfam" id="PF01171">
    <property type="entry name" value="ATP_bind_3"/>
    <property type="match status" value="1"/>
</dbReference>
<dbReference type="EMBL" id="JAJTTA010000002">
    <property type="protein sequence ID" value="MCF0039674.1"/>
    <property type="molecule type" value="Genomic_DNA"/>
</dbReference>
<evidence type="ECO:0000256" key="7">
    <source>
        <dbReference type="ARBA" id="ARBA00048539"/>
    </source>
</evidence>
<comment type="function">
    <text evidence="8">Ligates lysine onto the cytidine present at position 34 of the AUA codon-specific tRNA(Ile) that contains the anticodon CAU, in an ATP-dependent manner. Cytidine is converted to lysidine, thus changing the amino acid specificity of the tRNA from methionine to isoleucine.</text>
</comment>
<dbReference type="Gene3D" id="3.40.50.620">
    <property type="entry name" value="HUPs"/>
    <property type="match status" value="1"/>
</dbReference>
<evidence type="ECO:0000256" key="6">
    <source>
        <dbReference type="ARBA" id="ARBA00022840"/>
    </source>
</evidence>
<evidence type="ECO:0000256" key="8">
    <source>
        <dbReference type="HAMAP-Rule" id="MF_01161"/>
    </source>
</evidence>
<evidence type="ECO:0000256" key="2">
    <source>
        <dbReference type="ARBA" id="ARBA00022490"/>
    </source>
</evidence>
<dbReference type="SUPFAM" id="SSF56037">
    <property type="entry name" value="PheT/TilS domain"/>
    <property type="match status" value="1"/>
</dbReference>
<reference evidence="10" key="1">
    <citation type="submission" date="2021-12" db="EMBL/GenBank/DDBJ databases">
        <title>Novel species in genus Dyadobacter.</title>
        <authorList>
            <person name="Ma C."/>
        </authorList>
    </citation>
    <scope>NUCLEOTIDE SEQUENCE</scope>
    <source>
        <strain evidence="10">CY399</strain>
    </source>
</reference>
<evidence type="ECO:0000256" key="1">
    <source>
        <dbReference type="ARBA" id="ARBA00004496"/>
    </source>
</evidence>
<accession>A0A9X1P8M5</accession>
<gene>
    <name evidence="8 10" type="primary">tilS</name>
    <name evidence="10" type="ORF">LXM24_06210</name>
</gene>
<feature type="domain" description="Lysidine-tRNA(Ile) synthetase C-terminal" evidence="9">
    <location>
        <begin position="334"/>
        <end position="408"/>
    </location>
</feature>
<keyword evidence="5" id="KW-0547">Nucleotide-binding</keyword>
<sequence length="411" mass="47290">MLHLFHQAGFPAGIAHCNFGLRGEESEGDEQFVRDLSSRCGFPFYSKRFDVKSFAKNTGISTQMAARELRYEWFEEIRAANNYIYIATAHHANDSLETTLLNLTRGTGILGLHGISGINNYLLRPLLLATKEQILAYAHENKLQWREDRSNDSDDYKRNLIRHKVVPVLKQLNPSLEKTFNQTSAKLRSADRLLAKMLDDWSADVVVKADDQILISKEKLSAEREPAYRLWHILQDYDFAYAQVVKVIEGLNGHSGKFFQSASHTLLIDRQNLIVKKTEASDFDVEIQIEENQQEVEFVGQFISILKKRRNANDDLIKSRSSVSINYDKLIFPLMIRRWRVGDMFQPLGMNGQRKKLSDLFIDLKMDQFAKKNALVLLNGDGEVIWVVGVRLDERYKVQEWTTFTLQVTVG</sequence>
<comment type="caution">
    <text evidence="10">The sequence shown here is derived from an EMBL/GenBank/DDBJ whole genome shotgun (WGS) entry which is preliminary data.</text>
</comment>
<dbReference type="SUPFAM" id="SSF52402">
    <property type="entry name" value="Adenine nucleotide alpha hydrolases-like"/>
    <property type="match status" value="1"/>
</dbReference>
<comment type="subcellular location">
    <subcellularLocation>
        <location evidence="1 8">Cytoplasm</location>
    </subcellularLocation>
</comment>
<dbReference type="GO" id="GO:0006400">
    <property type="term" value="P:tRNA modification"/>
    <property type="evidence" value="ECO:0007669"/>
    <property type="project" value="UniProtKB-UniRule"/>
</dbReference>
<dbReference type="InterPro" id="IPR012796">
    <property type="entry name" value="Lysidine-tRNA-synth_C"/>
</dbReference>
<dbReference type="GO" id="GO:0005524">
    <property type="term" value="F:ATP binding"/>
    <property type="evidence" value="ECO:0007669"/>
    <property type="project" value="UniProtKB-KW"/>
</dbReference>
<dbReference type="InterPro" id="IPR012094">
    <property type="entry name" value="tRNA_Ile_lys_synt"/>
</dbReference>
<proteinExistence type="inferred from homology"/>
<dbReference type="PANTHER" id="PTHR43033:SF1">
    <property type="entry name" value="TRNA(ILE)-LYSIDINE SYNTHASE-RELATED"/>
    <property type="match status" value="1"/>
</dbReference>
<organism evidence="10 11">
    <name type="scientific">Dyadobacter fanqingshengii</name>
    <dbReference type="NCBI Taxonomy" id="2906443"/>
    <lineage>
        <taxon>Bacteria</taxon>
        <taxon>Pseudomonadati</taxon>
        <taxon>Bacteroidota</taxon>
        <taxon>Cytophagia</taxon>
        <taxon>Cytophagales</taxon>
        <taxon>Spirosomataceae</taxon>
        <taxon>Dyadobacter</taxon>
    </lineage>
</organism>
<evidence type="ECO:0000256" key="5">
    <source>
        <dbReference type="ARBA" id="ARBA00022741"/>
    </source>
</evidence>
<keyword evidence="11" id="KW-1185">Reference proteome</keyword>
<keyword evidence="4 8" id="KW-0819">tRNA processing</keyword>
<keyword evidence="2 8" id="KW-0963">Cytoplasm</keyword>
<dbReference type="PANTHER" id="PTHR43033">
    <property type="entry name" value="TRNA(ILE)-LYSIDINE SYNTHASE-RELATED"/>
    <property type="match status" value="1"/>
</dbReference>
<comment type="catalytic activity">
    <reaction evidence="7 8">
        <text>cytidine(34) in tRNA(Ile2) + L-lysine + ATP = lysidine(34) in tRNA(Ile2) + AMP + diphosphate + H(+)</text>
        <dbReference type="Rhea" id="RHEA:43744"/>
        <dbReference type="Rhea" id="RHEA-COMP:10625"/>
        <dbReference type="Rhea" id="RHEA-COMP:10670"/>
        <dbReference type="ChEBI" id="CHEBI:15378"/>
        <dbReference type="ChEBI" id="CHEBI:30616"/>
        <dbReference type="ChEBI" id="CHEBI:32551"/>
        <dbReference type="ChEBI" id="CHEBI:33019"/>
        <dbReference type="ChEBI" id="CHEBI:82748"/>
        <dbReference type="ChEBI" id="CHEBI:83665"/>
        <dbReference type="ChEBI" id="CHEBI:456215"/>
        <dbReference type="EC" id="6.3.4.19"/>
    </reaction>
</comment>
<evidence type="ECO:0000256" key="3">
    <source>
        <dbReference type="ARBA" id="ARBA00022598"/>
    </source>
</evidence>
<dbReference type="Proteomes" id="UP001139700">
    <property type="component" value="Unassembled WGS sequence"/>
</dbReference>
<evidence type="ECO:0000256" key="4">
    <source>
        <dbReference type="ARBA" id="ARBA00022694"/>
    </source>
</evidence>
<dbReference type="EC" id="6.3.4.19" evidence="8"/>
<dbReference type="AlphaFoldDB" id="A0A9X1P8M5"/>
<dbReference type="InterPro" id="IPR012795">
    <property type="entry name" value="tRNA_Ile_lys_synt_N"/>
</dbReference>
<dbReference type="NCBIfam" id="TIGR02433">
    <property type="entry name" value="lysidine_TilS_C"/>
    <property type="match status" value="1"/>
</dbReference>
<comment type="similarity">
    <text evidence="8">Belongs to the tRNA(Ile)-lysidine synthase family.</text>
</comment>
<keyword evidence="3 8" id="KW-0436">Ligase</keyword>
<dbReference type="Pfam" id="PF11734">
    <property type="entry name" value="TilS_C"/>
    <property type="match status" value="1"/>
</dbReference>
<dbReference type="GO" id="GO:0032267">
    <property type="term" value="F:tRNA(Ile)-lysidine synthase activity"/>
    <property type="evidence" value="ECO:0007669"/>
    <property type="project" value="UniProtKB-EC"/>
</dbReference>
<evidence type="ECO:0000313" key="11">
    <source>
        <dbReference type="Proteomes" id="UP001139700"/>
    </source>
</evidence>
<keyword evidence="6" id="KW-0067">ATP-binding</keyword>
<dbReference type="SMART" id="SM00977">
    <property type="entry name" value="TilS_C"/>
    <property type="match status" value="1"/>
</dbReference>
<protein>
    <recommendedName>
        <fullName evidence="8">tRNA(Ile)-lysidine synthase</fullName>
        <ecNumber evidence="8">6.3.4.19</ecNumber>
    </recommendedName>
    <alternativeName>
        <fullName evidence="8">tRNA(Ile)-2-lysyl-cytidine synthase</fullName>
    </alternativeName>
    <alternativeName>
        <fullName evidence="8">tRNA(Ile)-lysidine synthetase</fullName>
    </alternativeName>
</protein>
<name>A0A9X1P8M5_9BACT</name>
<dbReference type="HAMAP" id="MF_01161">
    <property type="entry name" value="tRNA_Ile_lys_synt"/>
    <property type="match status" value="1"/>
</dbReference>
<evidence type="ECO:0000313" key="10">
    <source>
        <dbReference type="EMBL" id="MCF0039674.1"/>
    </source>
</evidence>
<dbReference type="InterPro" id="IPR014729">
    <property type="entry name" value="Rossmann-like_a/b/a_fold"/>
</dbReference>